<dbReference type="InterPro" id="IPR003439">
    <property type="entry name" value="ABC_transporter-like_ATP-bd"/>
</dbReference>
<evidence type="ECO:0000256" key="1">
    <source>
        <dbReference type="ARBA" id="ARBA00022448"/>
    </source>
</evidence>
<dbReference type="PANTHER" id="PTHR42939">
    <property type="entry name" value="ABC TRANSPORTER ATP-BINDING PROTEIN ALBC-RELATED"/>
    <property type="match status" value="1"/>
</dbReference>
<keyword evidence="2" id="KW-0547">Nucleotide-binding</keyword>
<reference evidence="6" key="1">
    <citation type="journal article" date="2019" name="Int. J. Syst. Evol. Microbiol.">
        <title>The Global Catalogue of Microorganisms (GCM) 10K type strain sequencing project: providing services to taxonomists for standard genome sequencing and annotation.</title>
        <authorList>
            <consortium name="The Broad Institute Genomics Platform"/>
            <consortium name="The Broad Institute Genome Sequencing Center for Infectious Disease"/>
            <person name="Wu L."/>
            <person name="Ma J."/>
        </authorList>
    </citation>
    <scope>NUCLEOTIDE SEQUENCE [LARGE SCALE GENOMIC DNA]</scope>
    <source>
        <strain evidence="6">CGMCC 4.1622</strain>
    </source>
</reference>
<keyword evidence="3 5" id="KW-0067">ATP-binding</keyword>
<dbReference type="SMART" id="SM00382">
    <property type="entry name" value="AAA"/>
    <property type="match status" value="1"/>
</dbReference>
<dbReference type="InterPro" id="IPR051782">
    <property type="entry name" value="ABC_Transporter_VariousFunc"/>
</dbReference>
<protein>
    <submittedName>
        <fullName evidence="5">ABC transporter ATP-binding protein</fullName>
    </submittedName>
</protein>
<dbReference type="Proteomes" id="UP001596066">
    <property type="component" value="Unassembled WGS sequence"/>
</dbReference>
<evidence type="ECO:0000313" key="6">
    <source>
        <dbReference type="Proteomes" id="UP001596066"/>
    </source>
</evidence>
<dbReference type="PROSITE" id="PS50893">
    <property type="entry name" value="ABC_TRANSPORTER_2"/>
    <property type="match status" value="1"/>
</dbReference>
<proteinExistence type="predicted"/>
<evidence type="ECO:0000256" key="2">
    <source>
        <dbReference type="ARBA" id="ARBA00022741"/>
    </source>
</evidence>
<dbReference type="Gene3D" id="3.40.50.300">
    <property type="entry name" value="P-loop containing nucleotide triphosphate hydrolases"/>
    <property type="match status" value="1"/>
</dbReference>
<name>A0ABW0VEP8_9ACTN</name>
<sequence length="297" mass="31779">MTLAIEARGLGRQYRGRWALADCTLSIPVGRIVGLVGPNGAGKSTLLNLACGRLRPTTGSIRVLGGHPGAGRGQLARVGFVPQDTPTYARLSVADHLRLGAAMNPAWDREEAHRRVEQIGLDPRQRAGSLSGGQCAQLALALAAAKRPELLLLDEPVAALDPVARRAFLDEVAQLTKQREDRTVVLSSHVITDLERICDHLLLIAAGRVRLAGPTRDLLGDHHRITGARRTADSLPSGLTVVQESHTARISTFVVRAGEPLPPGDWHTEPVDLEDLVLAYLSTDEPGIAPRTTGGVR</sequence>
<dbReference type="SUPFAM" id="SSF52540">
    <property type="entry name" value="P-loop containing nucleoside triphosphate hydrolases"/>
    <property type="match status" value="1"/>
</dbReference>
<dbReference type="RefSeq" id="WP_346143209.1">
    <property type="nucleotide sequence ID" value="NZ_BAAAUA010000012.1"/>
</dbReference>
<dbReference type="InterPro" id="IPR003593">
    <property type="entry name" value="AAA+_ATPase"/>
</dbReference>
<comment type="caution">
    <text evidence="5">The sequence shown here is derived from an EMBL/GenBank/DDBJ whole genome shotgun (WGS) entry which is preliminary data.</text>
</comment>
<dbReference type="Pfam" id="PF00005">
    <property type="entry name" value="ABC_tran"/>
    <property type="match status" value="1"/>
</dbReference>
<dbReference type="InterPro" id="IPR027417">
    <property type="entry name" value="P-loop_NTPase"/>
</dbReference>
<evidence type="ECO:0000256" key="3">
    <source>
        <dbReference type="ARBA" id="ARBA00022840"/>
    </source>
</evidence>
<evidence type="ECO:0000313" key="5">
    <source>
        <dbReference type="EMBL" id="MFC5643292.1"/>
    </source>
</evidence>
<keyword evidence="1" id="KW-0813">Transport</keyword>
<accession>A0ABW0VEP8</accession>
<organism evidence="5 6">
    <name type="scientific">Kitasatospora cinereorecta</name>
    <dbReference type="NCBI Taxonomy" id="285560"/>
    <lineage>
        <taxon>Bacteria</taxon>
        <taxon>Bacillati</taxon>
        <taxon>Actinomycetota</taxon>
        <taxon>Actinomycetes</taxon>
        <taxon>Kitasatosporales</taxon>
        <taxon>Streptomycetaceae</taxon>
        <taxon>Kitasatospora</taxon>
    </lineage>
</organism>
<feature type="domain" description="ABC transporter" evidence="4">
    <location>
        <begin position="5"/>
        <end position="231"/>
    </location>
</feature>
<keyword evidence="6" id="KW-1185">Reference proteome</keyword>
<gene>
    <name evidence="5" type="ORF">ACFPZF_18250</name>
</gene>
<dbReference type="PANTHER" id="PTHR42939:SF1">
    <property type="entry name" value="ABC TRANSPORTER ATP-BINDING PROTEIN ALBC-RELATED"/>
    <property type="match status" value="1"/>
</dbReference>
<dbReference type="CDD" id="cd03230">
    <property type="entry name" value="ABC_DR_subfamily_A"/>
    <property type="match status" value="1"/>
</dbReference>
<dbReference type="EMBL" id="JBHSOC010000029">
    <property type="protein sequence ID" value="MFC5643292.1"/>
    <property type="molecule type" value="Genomic_DNA"/>
</dbReference>
<dbReference type="GO" id="GO:0005524">
    <property type="term" value="F:ATP binding"/>
    <property type="evidence" value="ECO:0007669"/>
    <property type="project" value="UniProtKB-KW"/>
</dbReference>
<evidence type="ECO:0000259" key="4">
    <source>
        <dbReference type="PROSITE" id="PS50893"/>
    </source>
</evidence>